<gene>
    <name evidence="2" type="ORF">CROQUDRAFT_295536</name>
</gene>
<name>A0A9P6NBT2_9BASI</name>
<keyword evidence="3" id="KW-1185">Reference proteome</keyword>
<evidence type="ECO:0000256" key="1">
    <source>
        <dbReference type="SAM" id="MobiDB-lite"/>
    </source>
</evidence>
<dbReference type="Proteomes" id="UP000886653">
    <property type="component" value="Unassembled WGS sequence"/>
</dbReference>
<evidence type="ECO:0000313" key="2">
    <source>
        <dbReference type="EMBL" id="KAG0141319.1"/>
    </source>
</evidence>
<dbReference type="OrthoDB" id="2505488at2759"/>
<reference evidence="2" key="1">
    <citation type="submission" date="2013-11" db="EMBL/GenBank/DDBJ databases">
        <title>Genome sequence of the fusiform rust pathogen reveals effectors for host alternation and coevolution with pine.</title>
        <authorList>
            <consortium name="DOE Joint Genome Institute"/>
            <person name="Smith K."/>
            <person name="Pendleton A."/>
            <person name="Kubisiak T."/>
            <person name="Anderson C."/>
            <person name="Salamov A."/>
            <person name="Aerts A."/>
            <person name="Riley R."/>
            <person name="Clum A."/>
            <person name="Lindquist E."/>
            <person name="Ence D."/>
            <person name="Campbell M."/>
            <person name="Kronenberg Z."/>
            <person name="Feau N."/>
            <person name="Dhillon B."/>
            <person name="Hamelin R."/>
            <person name="Burleigh J."/>
            <person name="Smith J."/>
            <person name="Yandell M."/>
            <person name="Nelson C."/>
            <person name="Grigoriev I."/>
            <person name="Davis J."/>
        </authorList>
    </citation>
    <scope>NUCLEOTIDE SEQUENCE</scope>
    <source>
        <strain evidence="2">G11</strain>
    </source>
</reference>
<proteinExistence type="predicted"/>
<protein>
    <submittedName>
        <fullName evidence="2">Uncharacterized protein</fullName>
    </submittedName>
</protein>
<organism evidence="2 3">
    <name type="scientific">Cronartium quercuum f. sp. fusiforme G11</name>
    <dbReference type="NCBI Taxonomy" id="708437"/>
    <lineage>
        <taxon>Eukaryota</taxon>
        <taxon>Fungi</taxon>
        <taxon>Dikarya</taxon>
        <taxon>Basidiomycota</taxon>
        <taxon>Pucciniomycotina</taxon>
        <taxon>Pucciniomycetes</taxon>
        <taxon>Pucciniales</taxon>
        <taxon>Coleosporiaceae</taxon>
        <taxon>Cronartium</taxon>
    </lineage>
</organism>
<feature type="region of interest" description="Disordered" evidence="1">
    <location>
        <begin position="1"/>
        <end position="46"/>
    </location>
</feature>
<comment type="caution">
    <text evidence="2">The sequence shown here is derived from an EMBL/GenBank/DDBJ whole genome shotgun (WGS) entry which is preliminary data.</text>
</comment>
<dbReference type="AlphaFoldDB" id="A0A9P6NBT2"/>
<dbReference type="EMBL" id="MU167391">
    <property type="protein sequence ID" value="KAG0141319.1"/>
    <property type="molecule type" value="Genomic_DNA"/>
</dbReference>
<accession>A0A9P6NBT2</accession>
<evidence type="ECO:0000313" key="3">
    <source>
        <dbReference type="Proteomes" id="UP000886653"/>
    </source>
</evidence>
<sequence>MPEKQKGQKSAKPPTRTSLEKSAASKPDKPSPKCNENQMTMKETPEGFKMTKEALYCFIHLMWGMVEVGAVPPPPDLNNIREFTSTFSNNDQINNVFESSMA</sequence>